<proteinExistence type="predicted"/>
<dbReference type="InterPro" id="IPR001031">
    <property type="entry name" value="Thioesterase"/>
</dbReference>
<feature type="domain" description="Carrier" evidence="1">
    <location>
        <begin position="993"/>
        <end position="1067"/>
    </location>
</feature>
<dbReference type="Gene3D" id="3.40.50.1820">
    <property type="entry name" value="alpha/beta hydrolase"/>
    <property type="match status" value="1"/>
</dbReference>
<dbReference type="Pfam" id="PF00668">
    <property type="entry name" value="Condensation"/>
    <property type="match status" value="1"/>
</dbReference>
<dbReference type="CDD" id="cd19531">
    <property type="entry name" value="LCL_NRPS-like"/>
    <property type="match status" value="1"/>
</dbReference>
<dbReference type="Gene3D" id="3.30.559.30">
    <property type="entry name" value="Nonribosomal peptide synthetase, condensation domain"/>
    <property type="match status" value="1"/>
</dbReference>
<dbReference type="InterPro" id="IPR045851">
    <property type="entry name" value="AMP-bd_C_sf"/>
</dbReference>
<gene>
    <name evidence="2" type="ORF">SAMN05444394_1387</name>
</gene>
<dbReference type="GO" id="GO:0005737">
    <property type="term" value="C:cytoplasm"/>
    <property type="evidence" value="ECO:0007669"/>
    <property type="project" value="TreeGrafter"/>
</dbReference>
<name>A0A1N6DU22_9BACT</name>
<evidence type="ECO:0000313" key="2">
    <source>
        <dbReference type="EMBL" id="SIN74207.1"/>
    </source>
</evidence>
<dbReference type="InterPro" id="IPR023213">
    <property type="entry name" value="CAT-like_dom_sf"/>
</dbReference>
<dbReference type="NCBIfam" id="TIGR01733">
    <property type="entry name" value="AA-adenyl-dom"/>
    <property type="match status" value="1"/>
</dbReference>
<dbReference type="Gene3D" id="1.10.1200.10">
    <property type="entry name" value="ACP-like"/>
    <property type="match status" value="1"/>
</dbReference>
<evidence type="ECO:0000259" key="1">
    <source>
        <dbReference type="PROSITE" id="PS50075"/>
    </source>
</evidence>
<reference evidence="3" key="1">
    <citation type="submission" date="2016-11" db="EMBL/GenBank/DDBJ databases">
        <authorList>
            <person name="Varghese N."/>
            <person name="Submissions S."/>
        </authorList>
    </citation>
    <scope>NUCLEOTIDE SEQUENCE [LARGE SCALE GENOMIC DNA]</scope>
    <source>
        <strain evidence="3">DSM 15292</strain>
    </source>
</reference>
<dbReference type="PANTHER" id="PTHR45527">
    <property type="entry name" value="NONRIBOSOMAL PEPTIDE SYNTHETASE"/>
    <property type="match status" value="1"/>
</dbReference>
<dbReference type="GO" id="GO:0043041">
    <property type="term" value="P:amino acid activation for nonribosomal peptide biosynthetic process"/>
    <property type="evidence" value="ECO:0007669"/>
    <property type="project" value="TreeGrafter"/>
</dbReference>
<dbReference type="PROSITE" id="PS50075">
    <property type="entry name" value="CARRIER"/>
    <property type="match status" value="1"/>
</dbReference>
<dbReference type="GO" id="GO:0003824">
    <property type="term" value="F:catalytic activity"/>
    <property type="evidence" value="ECO:0007669"/>
    <property type="project" value="InterPro"/>
</dbReference>
<dbReference type="Pfam" id="PF00501">
    <property type="entry name" value="AMP-binding"/>
    <property type="match status" value="1"/>
</dbReference>
<dbReference type="SUPFAM" id="SSF56801">
    <property type="entry name" value="Acetyl-CoA synthetase-like"/>
    <property type="match status" value="1"/>
</dbReference>
<dbReference type="Gene3D" id="3.40.50.980">
    <property type="match status" value="2"/>
</dbReference>
<evidence type="ECO:0000313" key="3">
    <source>
        <dbReference type="Proteomes" id="UP000185221"/>
    </source>
</evidence>
<dbReference type="EMBL" id="FSRC01000001">
    <property type="protein sequence ID" value="SIN74207.1"/>
    <property type="molecule type" value="Genomic_DNA"/>
</dbReference>
<dbReference type="RefSeq" id="WP_074224055.1">
    <property type="nucleotide sequence ID" value="NZ_FSRC01000001.1"/>
</dbReference>
<dbReference type="Gene3D" id="3.30.559.10">
    <property type="entry name" value="Chloramphenicol acetyltransferase-like domain"/>
    <property type="match status" value="1"/>
</dbReference>
<sequence length="1399" mass="158829">MEGNSDDLLDQWLNFNEQEQGSENLAEERIPKASLSDHYPLSVAQQRLWFVYQKNPESPVYNYSEIWNFHGSSFDQGVFSKALESLVAKHQILASNYVVFQEEPVMVFRRGKSFDLHFAKDNQDESDARNWLKNLASEAFRLETDPLIRVGVCHLNDQYLIGITFHHIIIDAWSMGILREDFADFYVEISNNNQQSNFSVPENDLQYQDYTSWQRELPESESKSKSIPTPSDSFLDLPLDFPRPASPSYQGSIIRFSLPKNFTDKVGKLVKDFQTTDFNLFLACFQILLGRYAKSEQVTVGIPVFNRDKEEFKSMVGYFVDTQVIEASLEKQKLFSELLKEIKNDVLAAISTQKPSYEELVSNSQTAKDQSYNPLFQAMFVGHSAGENPFQNHGLSVDFEVLDLEVSKFDLTLHHFGLKAGAYQIGIEISRDLFSPVFAERLCQHFTTLLEGVCENPNLEIESYSLISEEENQFLVSGLSHGFLPEGNGTVLTEILDSLIQKKDQIAVVCGSERLSYGELDLKSQVIAYELGEKSADPNYPIGIFMERSVDYLVSILAILRFGGVYLPLDPDYPDQRTLQYLKESGANFVLTHRNCIDSKDSVKDNFEIINIDLIEYNQSIENQVNKGFKFSNNAYLIFTSGSTNKPKGVLVSHNNLYSSVAARKSYYQESPTSFLLASSFSFDSSVAGIFWSLCTGGKLIITQQNETLDTAALSAIIAREDVSHTLMLPSLYQALLQENDRTWDALKGVILAGEEFPNDLIKMHFEKHPTTRLFNEYGPTEGTVWCTVQELHAGDSFHRVPIGLATSNTLAYVLDSNQKLSPIGIPGELCIAGAGLTNGYLSEEDTASKFLKNPYSEEWNRVYRTGDLVRIQKDGLLEYLGREDNQVKIRGHRVELTEIQDLALRDPKVKSALAIVGGASDTQIIVAIKSDANINEGELDGFFRQNLPRYMVPDIILILKEFPLLPNGKVDLNALNDIAIAKPNASTVSSKIPSTYLERQVAGIWADVMGEEEVPVNKDFYEMGGNSLQSIRIIARCRDIGIKVTPAQFLRYSTVESLVKSIHHEAYQRPENTLELEVLKVWETFLKQKLIGVKDSFQKNGGSDFEWKQVENELNSIFTFKDPIHINDSIQDISKKILANNHLVEFESINIRRVIPIKTTGQKSPLFCIHSEFYYETVYSQLTRHMPAEYPVYGILSVSPELIKNSVPRNIEEIASLCLEEIRLIQPKGPYRILSYSIGNVVAFEIAKQMLEAGEQVNLIMIDPPLFFDKSRTFGKGGYKKLFTYLDYWKNPGQLLEKVRKKVRKDPKPPVLIQDTGLLKKYLLSYKPEKIACDTLLITTPREFKHTYEWDPLLNIVDREKIQGPHLKLMREPYAGQLNEAIVRNLKKWDEEKKTMDS</sequence>
<dbReference type="CDD" id="cd05930">
    <property type="entry name" value="A_NRPS"/>
    <property type="match status" value="1"/>
</dbReference>
<dbReference type="OrthoDB" id="4317020at2"/>
<organism evidence="2 3">
    <name type="scientific">Algoriphagus halophilus</name>
    <dbReference type="NCBI Taxonomy" id="226505"/>
    <lineage>
        <taxon>Bacteria</taxon>
        <taxon>Pseudomonadati</taxon>
        <taxon>Bacteroidota</taxon>
        <taxon>Cytophagia</taxon>
        <taxon>Cytophagales</taxon>
        <taxon>Cyclobacteriaceae</taxon>
        <taxon>Algoriphagus</taxon>
    </lineage>
</organism>
<dbReference type="Pfam" id="PF00550">
    <property type="entry name" value="PP-binding"/>
    <property type="match status" value="1"/>
</dbReference>
<dbReference type="SUPFAM" id="SSF53474">
    <property type="entry name" value="alpha/beta-Hydrolases"/>
    <property type="match status" value="1"/>
</dbReference>
<dbReference type="Gene3D" id="3.30.300.30">
    <property type="match status" value="1"/>
</dbReference>
<dbReference type="InterPro" id="IPR000873">
    <property type="entry name" value="AMP-dep_synth/lig_dom"/>
</dbReference>
<dbReference type="GO" id="GO:0044550">
    <property type="term" value="P:secondary metabolite biosynthetic process"/>
    <property type="evidence" value="ECO:0007669"/>
    <property type="project" value="TreeGrafter"/>
</dbReference>
<dbReference type="SUPFAM" id="SSF47336">
    <property type="entry name" value="ACP-like"/>
    <property type="match status" value="1"/>
</dbReference>
<dbReference type="STRING" id="226505.SAMN05444394_1387"/>
<accession>A0A1N6DU22</accession>
<dbReference type="InterPro" id="IPR010071">
    <property type="entry name" value="AA_adenyl_dom"/>
</dbReference>
<dbReference type="InterPro" id="IPR001242">
    <property type="entry name" value="Condensation_dom"/>
</dbReference>
<dbReference type="InterPro" id="IPR009081">
    <property type="entry name" value="PP-bd_ACP"/>
</dbReference>
<dbReference type="InterPro" id="IPR036736">
    <property type="entry name" value="ACP-like_sf"/>
</dbReference>
<dbReference type="SUPFAM" id="SSF52777">
    <property type="entry name" value="CoA-dependent acyltransferases"/>
    <property type="match status" value="2"/>
</dbReference>
<keyword evidence="3" id="KW-1185">Reference proteome</keyword>
<dbReference type="Gene3D" id="2.30.38.10">
    <property type="entry name" value="Luciferase, Domain 3"/>
    <property type="match status" value="1"/>
</dbReference>
<dbReference type="PANTHER" id="PTHR45527:SF1">
    <property type="entry name" value="FATTY ACID SYNTHASE"/>
    <property type="match status" value="1"/>
</dbReference>
<dbReference type="Pfam" id="PF00975">
    <property type="entry name" value="Thioesterase"/>
    <property type="match status" value="1"/>
</dbReference>
<dbReference type="Proteomes" id="UP000185221">
    <property type="component" value="Unassembled WGS sequence"/>
</dbReference>
<dbReference type="InterPro" id="IPR029058">
    <property type="entry name" value="AB_hydrolase_fold"/>
</dbReference>
<dbReference type="GO" id="GO:0031177">
    <property type="term" value="F:phosphopantetheine binding"/>
    <property type="evidence" value="ECO:0007669"/>
    <property type="project" value="TreeGrafter"/>
</dbReference>
<protein>
    <submittedName>
        <fullName evidence="2">Amino acid adenylation domain-containing protein</fullName>
    </submittedName>
</protein>